<comment type="caution">
    <text evidence="2">The sequence shown here is derived from an EMBL/GenBank/DDBJ whole genome shotgun (WGS) entry which is preliminary data.</text>
</comment>
<dbReference type="Gene3D" id="3.40.50.10140">
    <property type="entry name" value="Toll/interleukin-1 receptor homology (TIR) domain"/>
    <property type="match status" value="1"/>
</dbReference>
<gene>
    <name evidence="2" type="ORF">FCC1311_068422</name>
</gene>
<dbReference type="AlphaFoldDB" id="A0A2R5GIA5"/>
<dbReference type="OrthoDB" id="423260at2759"/>
<evidence type="ECO:0000313" key="3">
    <source>
        <dbReference type="Proteomes" id="UP000241890"/>
    </source>
</evidence>
<proteinExistence type="predicted"/>
<dbReference type="InterPro" id="IPR035897">
    <property type="entry name" value="Toll_tir_struct_dom_sf"/>
</dbReference>
<feature type="domain" description="TIR" evidence="1">
    <location>
        <begin position="137"/>
        <end position="220"/>
    </location>
</feature>
<sequence>MAGNKAILRFGLSVFALEQIGDKIWFRVKRDSSKPASALKMLLSMFQGAREALYPDLPWELLFQSPTDASVLVAHDDLKEARASEVKSFESVDATRVKVADFAQFFEDGSLLEDIHNTTGIDVFADMPLNSRLQNHVFLSHEQYEAGDACDLMAEKLKNRGLKVWVGQRTKGNLSTNEMKAGILASKCYLLFLTKTVFSSKAVCMELATALEADKSILLVHESDLNRVGFANFSKYIKTAPKTAKHIFDARESMPFQRRLYLAEPFYDELIRRIDSS</sequence>
<dbReference type="Pfam" id="PF13676">
    <property type="entry name" value="TIR_2"/>
    <property type="match status" value="1"/>
</dbReference>
<evidence type="ECO:0000259" key="1">
    <source>
        <dbReference type="Pfam" id="PF13676"/>
    </source>
</evidence>
<organism evidence="2 3">
    <name type="scientific">Hondaea fermentalgiana</name>
    <dbReference type="NCBI Taxonomy" id="2315210"/>
    <lineage>
        <taxon>Eukaryota</taxon>
        <taxon>Sar</taxon>
        <taxon>Stramenopiles</taxon>
        <taxon>Bigyra</taxon>
        <taxon>Labyrinthulomycetes</taxon>
        <taxon>Thraustochytrida</taxon>
        <taxon>Thraustochytriidae</taxon>
        <taxon>Hondaea</taxon>
    </lineage>
</organism>
<keyword evidence="3" id="KW-1185">Reference proteome</keyword>
<dbReference type="Proteomes" id="UP000241890">
    <property type="component" value="Unassembled WGS sequence"/>
</dbReference>
<protein>
    <recommendedName>
        <fullName evidence="1">TIR domain-containing protein</fullName>
    </recommendedName>
</protein>
<accession>A0A2R5GIA5</accession>
<name>A0A2R5GIA5_9STRA</name>
<dbReference type="SUPFAM" id="SSF52200">
    <property type="entry name" value="Toll/Interleukin receptor TIR domain"/>
    <property type="match status" value="1"/>
</dbReference>
<dbReference type="EMBL" id="BEYU01000079">
    <property type="protein sequence ID" value="GBG30622.1"/>
    <property type="molecule type" value="Genomic_DNA"/>
</dbReference>
<reference evidence="2 3" key="1">
    <citation type="submission" date="2017-12" db="EMBL/GenBank/DDBJ databases">
        <title>Sequencing, de novo assembly and annotation of complete genome of a new Thraustochytrid species, strain FCC1311.</title>
        <authorList>
            <person name="Sedici K."/>
            <person name="Godart F."/>
            <person name="Aiese Cigliano R."/>
            <person name="Sanseverino W."/>
            <person name="Barakat M."/>
            <person name="Ortet P."/>
            <person name="Marechal E."/>
            <person name="Cagnac O."/>
            <person name="Amato A."/>
        </authorList>
    </citation>
    <scope>NUCLEOTIDE SEQUENCE [LARGE SCALE GENOMIC DNA]</scope>
</reference>
<dbReference type="InterPro" id="IPR000157">
    <property type="entry name" value="TIR_dom"/>
</dbReference>
<dbReference type="GO" id="GO:0007165">
    <property type="term" value="P:signal transduction"/>
    <property type="evidence" value="ECO:0007669"/>
    <property type="project" value="InterPro"/>
</dbReference>
<evidence type="ECO:0000313" key="2">
    <source>
        <dbReference type="EMBL" id="GBG30622.1"/>
    </source>
</evidence>
<dbReference type="InParanoid" id="A0A2R5GIA5"/>